<dbReference type="AlphaFoldDB" id="X0YAK2"/>
<feature type="non-terminal residue" evidence="1">
    <location>
        <position position="1"/>
    </location>
</feature>
<dbReference type="EMBL" id="BARS01050010">
    <property type="protein sequence ID" value="GAG44327.1"/>
    <property type="molecule type" value="Genomic_DNA"/>
</dbReference>
<organism evidence="1">
    <name type="scientific">marine sediment metagenome</name>
    <dbReference type="NCBI Taxonomy" id="412755"/>
    <lineage>
        <taxon>unclassified sequences</taxon>
        <taxon>metagenomes</taxon>
        <taxon>ecological metagenomes</taxon>
    </lineage>
</organism>
<evidence type="ECO:0000313" key="1">
    <source>
        <dbReference type="EMBL" id="GAG44327.1"/>
    </source>
</evidence>
<accession>X0YAK2</accession>
<name>X0YAK2_9ZZZZ</name>
<sequence>ADRYVFRHLGALQVKGQTVGVEVYELLGRPGEVNAEAARFAEVFGQAVAAFARRDWDRAAAGLEHCLQLRPHDPGTLRYLSVLGLYREKPPPDDWSGALELMEK</sequence>
<comment type="caution">
    <text evidence="1">The sequence shown here is derived from an EMBL/GenBank/DDBJ whole genome shotgun (WGS) entry which is preliminary data.</text>
</comment>
<evidence type="ECO:0008006" key="2">
    <source>
        <dbReference type="Google" id="ProtNLM"/>
    </source>
</evidence>
<gene>
    <name evidence="1" type="ORF">S01H1_74729</name>
</gene>
<proteinExistence type="predicted"/>
<reference evidence="1" key="1">
    <citation type="journal article" date="2014" name="Front. Microbiol.">
        <title>High frequency of phylogenetically diverse reductive dehalogenase-homologous genes in deep subseafloor sedimentary metagenomes.</title>
        <authorList>
            <person name="Kawai M."/>
            <person name="Futagami T."/>
            <person name="Toyoda A."/>
            <person name="Takaki Y."/>
            <person name="Nishi S."/>
            <person name="Hori S."/>
            <person name="Arai W."/>
            <person name="Tsubouchi T."/>
            <person name="Morono Y."/>
            <person name="Uchiyama I."/>
            <person name="Ito T."/>
            <person name="Fujiyama A."/>
            <person name="Inagaki F."/>
            <person name="Takami H."/>
        </authorList>
    </citation>
    <scope>NUCLEOTIDE SEQUENCE</scope>
    <source>
        <strain evidence="1">Expedition CK06-06</strain>
    </source>
</reference>
<protein>
    <recommendedName>
        <fullName evidence="2">Adenylate/guanylate cyclase domain-containing protein</fullName>
    </recommendedName>
</protein>